<dbReference type="EMBL" id="JBEDNZ010000010">
    <property type="protein sequence ID" value="KAL0832449.1"/>
    <property type="molecule type" value="Genomic_DNA"/>
</dbReference>
<dbReference type="Pfam" id="PF00041">
    <property type="entry name" value="fn3"/>
    <property type="match status" value="1"/>
</dbReference>
<evidence type="ECO:0000313" key="4">
    <source>
        <dbReference type="Proteomes" id="UP001549921"/>
    </source>
</evidence>
<dbReference type="InterPro" id="IPR003961">
    <property type="entry name" value="FN3_dom"/>
</dbReference>
<organism evidence="3 4">
    <name type="scientific">Loxostege sticticalis</name>
    <name type="common">Beet webworm moth</name>
    <dbReference type="NCBI Taxonomy" id="481309"/>
    <lineage>
        <taxon>Eukaryota</taxon>
        <taxon>Metazoa</taxon>
        <taxon>Ecdysozoa</taxon>
        <taxon>Arthropoda</taxon>
        <taxon>Hexapoda</taxon>
        <taxon>Insecta</taxon>
        <taxon>Pterygota</taxon>
        <taxon>Neoptera</taxon>
        <taxon>Endopterygota</taxon>
        <taxon>Lepidoptera</taxon>
        <taxon>Glossata</taxon>
        <taxon>Ditrysia</taxon>
        <taxon>Pyraloidea</taxon>
        <taxon>Crambidae</taxon>
        <taxon>Pyraustinae</taxon>
        <taxon>Loxostege</taxon>
    </lineage>
</organism>
<dbReference type="PROSITE" id="PS50853">
    <property type="entry name" value="FN3"/>
    <property type="match status" value="1"/>
</dbReference>
<proteinExistence type="predicted"/>
<evidence type="ECO:0000259" key="2">
    <source>
        <dbReference type="PROSITE" id="PS50853"/>
    </source>
</evidence>
<protein>
    <recommendedName>
        <fullName evidence="2">Fibronectin type-III domain-containing protein</fullName>
    </recommendedName>
</protein>
<sequence>MMMRCLFFLLFVAASQAFVARDRREAQDIPAPTLIRVTLVDDPSLAFKVDWTPVSTPEGSEPVVGYKLKVWEQEKIKTYKYELVNGVKTLVEEYAPAKFPNPDQIPTHKPRDILVYGADKTTAQVDGIEAGVTYEARVLAFNKNGDGPLSGPVRIEVSPKEHDRQKDVYTVA</sequence>
<feature type="domain" description="Fibronectin type-III" evidence="2">
    <location>
        <begin position="31"/>
        <end position="160"/>
    </location>
</feature>
<accession>A0ABD0T358</accession>
<feature type="chain" id="PRO_5044771799" description="Fibronectin type-III domain-containing protein" evidence="1">
    <location>
        <begin position="18"/>
        <end position="172"/>
    </location>
</feature>
<evidence type="ECO:0000313" key="3">
    <source>
        <dbReference type="EMBL" id="KAL0832449.1"/>
    </source>
</evidence>
<dbReference type="Gene3D" id="2.60.40.10">
    <property type="entry name" value="Immunoglobulins"/>
    <property type="match status" value="1"/>
</dbReference>
<dbReference type="AlphaFoldDB" id="A0ABD0T358"/>
<dbReference type="InterPro" id="IPR013783">
    <property type="entry name" value="Ig-like_fold"/>
</dbReference>
<evidence type="ECO:0000256" key="1">
    <source>
        <dbReference type="SAM" id="SignalP"/>
    </source>
</evidence>
<dbReference type="Proteomes" id="UP001549921">
    <property type="component" value="Unassembled WGS sequence"/>
</dbReference>
<keyword evidence="1" id="KW-0732">Signal</keyword>
<dbReference type="SMART" id="SM00060">
    <property type="entry name" value="FN3"/>
    <property type="match status" value="1"/>
</dbReference>
<reference evidence="3 4" key="1">
    <citation type="submission" date="2024-06" db="EMBL/GenBank/DDBJ databases">
        <title>A chromosome-level genome assembly of beet webworm, Loxostege sticticalis.</title>
        <authorList>
            <person name="Zhang Y."/>
        </authorList>
    </citation>
    <scope>NUCLEOTIDE SEQUENCE [LARGE SCALE GENOMIC DNA]</scope>
    <source>
        <strain evidence="3">AQ028</strain>
        <tissue evidence="3">Male pupae</tissue>
    </source>
</reference>
<name>A0ABD0T358_LOXSC</name>
<feature type="signal peptide" evidence="1">
    <location>
        <begin position="1"/>
        <end position="17"/>
    </location>
</feature>
<comment type="caution">
    <text evidence="3">The sequence shown here is derived from an EMBL/GenBank/DDBJ whole genome shotgun (WGS) entry which is preliminary data.</text>
</comment>
<gene>
    <name evidence="3" type="ORF">ABMA28_000681</name>
</gene>
<dbReference type="SUPFAM" id="SSF49265">
    <property type="entry name" value="Fibronectin type III"/>
    <property type="match status" value="1"/>
</dbReference>
<dbReference type="InterPro" id="IPR036116">
    <property type="entry name" value="FN3_sf"/>
</dbReference>
<dbReference type="CDD" id="cd00063">
    <property type="entry name" value="FN3"/>
    <property type="match status" value="1"/>
</dbReference>